<name>A0ABV8CG73_9GAMM</name>
<evidence type="ECO:0000313" key="7">
    <source>
        <dbReference type="Proteomes" id="UP001595758"/>
    </source>
</evidence>
<comment type="caution">
    <text evidence="6">The sequence shown here is derived from an EMBL/GenBank/DDBJ whole genome shotgun (WGS) entry which is preliminary data.</text>
</comment>
<keyword evidence="2" id="KW-0808">Transferase</keyword>
<feature type="domain" description="HipA-like C-terminal" evidence="4">
    <location>
        <begin position="144"/>
        <end position="386"/>
    </location>
</feature>
<dbReference type="RefSeq" id="WP_382343180.1">
    <property type="nucleotide sequence ID" value="NZ_JBHSAB010000021.1"/>
</dbReference>
<evidence type="ECO:0000256" key="1">
    <source>
        <dbReference type="ARBA" id="ARBA00010164"/>
    </source>
</evidence>
<proteinExistence type="inferred from homology"/>
<dbReference type="NCBIfam" id="TIGR03071">
    <property type="entry name" value="couple_hipA"/>
    <property type="match status" value="1"/>
</dbReference>
<feature type="domain" description="HipA N-terminal subdomain 1" evidence="5">
    <location>
        <begin position="8"/>
        <end position="102"/>
    </location>
</feature>
<evidence type="ECO:0000259" key="5">
    <source>
        <dbReference type="Pfam" id="PF13657"/>
    </source>
</evidence>
<sequence>MNGNNSVLAVVLGEKLIAYLSLEGEYLIWKYTADWQKEGFAVSPHLPLSDNIPAITTTRFLRNLLPEGYAFDELLQNLHVSRNNTFALIRALGLDIPGALIFKQPETQIPEQGTFRLLTEKELIERLDERDIRSLVIWDGKPRLSVAGIQDKINLMITSQGQLGFGEGALCSTHILKFERQKQSHLVVNEYLTMRLAKQCGLNVANAALQQYGNHHALLVERFDRKLINDNQVKRRHVIDGCQALNLPPEYKYERNYGSNRDVAHIRDGASLPLLFAFADRCQNPAVTRQQMLDWVLFNILVYNLDAHGKNISFYVNSQGISLTPLYDLINVRLYPDMEQELAMALGDEFDSDNINAYQIADFADSCQLQRRYVAKRLKQLIIKMMAVLPEEIASINEQFGYITYFNQYQQIVASRCEHLIKQCSDIITVTL</sequence>
<organism evidence="6 7">
    <name type="scientific">Legionella dresdenensis</name>
    <dbReference type="NCBI Taxonomy" id="450200"/>
    <lineage>
        <taxon>Bacteria</taxon>
        <taxon>Pseudomonadati</taxon>
        <taxon>Pseudomonadota</taxon>
        <taxon>Gammaproteobacteria</taxon>
        <taxon>Legionellales</taxon>
        <taxon>Legionellaceae</taxon>
        <taxon>Legionella</taxon>
    </lineage>
</organism>
<protein>
    <submittedName>
        <fullName evidence="6">HipA domain-containing protein</fullName>
    </submittedName>
</protein>
<reference evidence="7" key="1">
    <citation type="journal article" date="2019" name="Int. J. Syst. Evol. Microbiol.">
        <title>The Global Catalogue of Microorganisms (GCM) 10K type strain sequencing project: providing services to taxonomists for standard genome sequencing and annotation.</title>
        <authorList>
            <consortium name="The Broad Institute Genomics Platform"/>
            <consortium name="The Broad Institute Genome Sequencing Center for Infectious Disease"/>
            <person name="Wu L."/>
            <person name="Ma J."/>
        </authorList>
    </citation>
    <scope>NUCLEOTIDE SEQUENCE [LARGE SCALE GENOMIC DNA]</scope>
    <source>
        <strain evidence="7">CCUG 59858</strain>
    </source>
</reference>
<evidence type="ECO:0000256" key="3">
    <source>
        <dbReference type="ARBA" id="ARBA00022777"/>
    </source>
</evidence>
<dbReference type="Pfam" id="PF13657">
    <property type="entry name" value="Couple_hipA"/>
    <property type="match status" value="1"/>
</dbReference>
<evidence type="ECO:0000259" key="4">
    <source>
        <dbReference type="Pfam" id="PF07804"/>
    </source>
</evidence>
<dbReference type="InterPro" id="IPR017508">
    <property type="entry name" value="HipA_N1"/>
</dbReference>
<dbReference type="Pfam" id="PF07804">
    <property type="entry name" value="HipA_C"/>
    <property type="match status" value="1"/>
</dbReference>
<keyword evidence="3" id="KW-0418">Kinase</keyword>
<dbReference type="PANTHER" id="PTHR37419:SF1">
    <property type="entry name" value="SERINE_THREONINE-PROTEIN KINASE TOXIN HIPA"/>
    <property type="match status" value="1"/>
</dbReference>
<evidence type="ECO:0000313" key="6">
    <source>
        <dbReference type="EMBL" id="MFC3909194.1"/>
    </source>
</evidence>
<comment type="similarity">
    <text evidence="1">Belongs to the HipA Ser/Thr kinase family.</text>
</comment>
<dbReference type="InterPro" id="IPR012893">
    <property type="entry name" value="HipA-like_C"/>
</dbReference>
<dbReference type="EMBL" id="JBHSAB010000021">
    <property type="protein sequence ID" value="MFC3909194.1"/>
    <property type="molecule type" value="Genomic_DNA"/>
</dbReference>
<keyword evidence="7" id="KW-1185">Reference proteome</keyword>
<gene>
    <name evidence="6" type="ORF">ACFORL_08935</name>
</gene>
<dbReference type="Proteomes" id="UP001595758">
    <property type="component" value="Unassembled WGS sequence"/>
</dbReference>
<evidence type="ECO:0000256" key="2">
    <source>
        <dbReference type="ARBA" id="ARBA00022679"/>
    </source>
</evidence>
<dbReference type="PANTHER" id="PTHR37419">
    <property type="entry name" value="SERINE/THREONINE-PROTEIN KINASE TOXIN HIPA"/>
    <property type="match status" value="1"/>
</dbReference>
<dbReference type="InterPro" id="IPR052028">
    <property type="entry name" value="HipA_Ser/Thr_kinase"/>
</dbReference>
<dbReference type="Gene3D" id="1.10.1070.20">
    <property type="match status" value="1"/>
</dbReference>
<accession>A0ABV8CG73</accession>